<dbReference type="STRING" id="114155.A0A4Q9PMF2"/>
<feature type="active site" evidence="5 6">
    <location>
        <position position="217"/>
    </location>
</feature>
<comment type="similarity">
    <text evidence="1 4 7">Belongs to the aldehyde dehydrogenase family.</text>
</comment>
<feature type="transmembrane region" description="Helical" evidence="8">
    <location>
        <begin position="485"/>
        <end position="505"/>
    </location>
</feature>
<evidence type="ECO:0000256" key="1">
    <source>
        <dbReference type="ARBA" id="ARBA00009986"/>
    </source>
</evidence>
<dbReference type="FunFam" id="3.40.309.10:FF:000003">
    <property type="entry name" value="Aldehyde dehydrogenase"/>
    <property type="match status" value="1"/>
</dbReference>
<evidence type="ECO:0000256" key="3">
    <source>
        <dbReference type="ARBA" id="ARBA00023027"/>
    </source>
</evidence>
<protein>
    <recommendedName>
        <fullName evidence="4">Aldehyde dehydrogenase</fullName>
    </recommendedName>
</protein>
<feature type="domain" description="Aldehyde dehydrogenase" evidence="9">
    <location>
        <begin position="9"/>
        <end position="435"/>
    </location>
</feature>
<evidence type="ECO:0000313" key="10">
    <source>
        <dbReference type="EMBL" id="TBU55407.1"/>
    </source>
</evidence>
<keyword evidence="3" id="KW-0520">NAD</keyword>
<sequence>MASAYTPLEDIPKIRDTARRAFFSGKAQSLAFRKEQMVQVGYLLKDNEDRLKDAIKTDLGRHPLESELFDFGPVYKEIRGAYDNLDKWSRSQNIDFNINWFALGPKLKPEPKGVVLIIAPFNLPLFLTLSPLVSAIAAGNAVCIKPSEQNPTVNAVLTELLPKYLDPELYHIINGGIAETSKILEYKWDHILYIGGSRVGRIVATAAAKHLTPVTLELGGKNPVVLDPKVDIKLAARRLLWGRFANAGQICTCPDYLLVPREIMEPLVVAMKETYQTFYPDGPEASDSFARIVSEDATKRIQSLLGETRGTVILGGQVDVPKKYVAPTVVANVDGDDALMREEIFGPVLMLVPVQDVDEAIAFIQAREYPLVVYVFSPDKKFQQKVFTSTKSGAALANDTVMSPAVPGFPVGGVGGSGYGYYAARQAFEEFSHWRVTLDNPSWVDKFVLGFRFPPYQPGYKTYTSMLYASLPPRPKKAGPVQKRWALWIFGAAVGAASILLTMAWPHLQLRA</sequence>
<dbReference type="SUPFAM" id="SSF53720">
    <property type="entry name" value="ALDH-like"/>
    <property type="match status" value="1"/>
</dbReference>
<dbReference type="GO" id="GO:0006081">
    <property type="term" value="P:aldehyde metabolic process"/>
    <property type="evidence" value="ECO:0007669"/>
    <property type="project" value="InterPro"/>
</dbReference>
<dbReference type="Gene3D" id="3.40.309.10">
    <property type="entry name" value="Aldehyde Dehydrogenase, Chain A, domain 2"/>
    <property type="match status" value="1"/>
</dbReference>
<name>A0A4Q9PMF2_9APHY</name>
<dbReference type="Proteomes" id="UP000292082">
    <property type="component" value="Unassembled WGS sequence"/>
</dbReference>
<evidence type="ECO:0000313" key="11">
    <source>
        <dbReference type="Proteomes" id="UP000292082"/>
    </source>
</evidence>
<dbReference type="PANTHER" id="PTHR43570:SF16">
    <property type="entry name" value="ALDEHYDE DEHYDROGENASE TYPE III, ISOFORM Q"/>
    <property type="match status" value="1"/>
</dbReference>
<feature type="active site" evidence="5">
    <location>
        <position position="251"/>
    </location>
</feature>
<gene>
    <name evidence="10" type="ORF">BD310DRAFT_960857</name>
</gene>
<dbReference type="InterPro" id="IPR016162">
    <property type="entry name" value="Ald_DH_N"/>
</dbReference>
<proteinExistence type="inferred from homology"/>
<dbReference type="AlphaFoldDB" id="A0A4Q9PMF2"/>
<evidence type="ECO:0000256" key="7">
    <source>
        <dbReference type="RuleBase" id="RU003345"/>
    </source>
</evidence>
<evidence type="ECO:0000256" key="8">
    <source>
        <dbReference type="SAM" id="Phobius"/>
    </source>
</evidence>
<dbReference type="Gene3D" id="3.40.605.10">
    <property type="entry name" value="Aldehyde Dehydrogenase, Chain A, domain 1"/>
    <property type="match status" value="1"/>
</dbReference>
<evidence type="ECO:0000259" key="9">
    <source>
        <dbReference type="Pfam" id="PF00171"/>
    </source>
</evidence>
<keyword evidence="11" id="KW-1185">Reference proteome</keyword>
<dbReference type="PANTHER" id="PTHR43570">
    <property type="entry name" value="ALDEHYDE DEHYDROGENASE"/>
    <property type="match status" value="1"/>
</dbReference>
<dbReference type="FunFam" id="3.40.605.10:FF:000004">
    <property type="entry name" value="Aldehyde dehydrogenase"/>
    <property type="match status" value="1"/>
</dbReference>
<dbReference type="PROSITE" id="PS00687">
    <property type="entry name" value="ALDEHYDE_DEHYDR_GLU"/>
    <property type="match status" value="1"/>
</dbReference>
<dbReference type="PIRSF" id="PIRSF036492">
    <property type="entry name" value="ALDH"/>
    <property type="match status" value="1"/>
</dbReference>
<organism evidence="10 11">
    <name type="scientific">Dichomitus squalens</name>
    <dbReference type="NCBI Taxonomy" id="114155"/>
    <lineage>
        <taxon>Eukaryota</taxon>
        <taxon>Fungi</taxon>
        <taxon>Dikarya</taxon>
        <taxon>Basidiomycota</taxon>
        <taxon>Agaricomycotina</taxon>
        <taxon>Agaricomycetes</taxon>
        <taxon>Polyporales</taxon>
        <taxon>Polyporaceae</taxon>
        <taxon>Dichomitus</taxon>
    </lineage>
</organism>
<keyword evidence="8" id="KW-0472">Membrane</keyword>
<dbReference type="GO" id="GO:0004029">
    <property type="term" value="F:aldehyde dehydrogenase (NAD+) activity"/>
    <property type="evidence" value="ECO:0007669"/>
    <property type="project" value="TreeGrafter"/>
</dbReference>
<dbReference type="InterPro" id="IPR029510">
    <property type="entry name" value="Ald_DH_CS_GLU"/>
</dbReference>
<keyword evidence="2 4" id="KW-0560">Oxidoreductase</keyword>
<evidence type="ECO:0000256" key="2">
    <source>
        <dbReference type="ARBA" id="ARBA00023002"/>
    </source>
</evidence>
<dbReference type="PROSITE" id="PS00070">
    <property type="entry name" value="ALDEHYDE_DEHYDR_CYS"/>
    <property type="match status" value="1"/>
</dbReference>
<dbReference type="InterPro" id="IPR016163">
    <property type="entry name" value="Ald_DH_C"/>
</dbReference>
<dbReference type="InterPro" id="IPR015590">
    <property type="entry name" value="Aldehyde_DH_dom"/>
</dbReference>
<dbReference type="EMBL" id="ML145169">
    <property type="protein sequence ID" value="TBU55407.1"/>
    <property type="molecule type" value="Genomic_DNA"/>
</dbReference>
<accession>A0A4Q9PMF2</accession>
<dbReference type="InterPro" id="IPR012394">
    <property type="entry name" value="Aldehyde_DH_NAD(P)"/>
</dbReference>
<keyword evidence="8" id="KW-0812">Transmembrane</keyword>
<dbReference type="Pfam" id="PF00171">
    <property type="entry name" value="Aldedh"/>
    <property type="match status" value="1"/>
</dbReference>
<dbReference type="InterPro" id="IPR016161">
    <property type="entry name" value="Ald_DH/histidinol_DH"/>
</dbReference>
<reference evidence="10 11" key="1">
    <citation type="submission" date="2019-01" db="EMBL/GenBank/DDBJ databases">
        <title>Draft genome sequences of three monokaryotic isolates of the white-rot basidiomycete fungus Dichomitus squalens.</title>
        <authorList>
            <consortium name="DOE Joint Genome Institute"/>
            <person name="Lopez S.C."/>
            <person name="Andreopoulos B."/>
            <person name="Pangilinan J."/>
            <person name="Lipzen A."/>
            <person name="Riley R."/>
            <person name="Ahrendt S."/>
            <person name="Ng V."/>
            <person name="Barry K."/>
            <person name="Daum C."/>
            <person name="Grigoriev I.V."/>
            <person name="Hilden K.S."/>
            <person name="Makela M.R."/>
            <person name="de Vries R.P."/>
        </authorList>
    </citation>
    <scope>NUCLEOTIDE SEQUENCE [LARGE SCALE GENOMIC DNA]</scope>
    <source>
        <strain evidence="10 11">CBS 464.89</strain>
    </source>
</reference>
<keyword evidence="8" id="KW-1133">Transmembrane helix</keyword>
<evidence type="ECO:0000256" key="6">
    <source>
        <dbReference type="PROSITE-ProRule" id="PRU10007"/>
    </source>
</evidence>
<dbReference type="GO" id="GO:0005737">
    <property type="term" value="C:cytoplasm"/>
    <property type="evidence" value="ECO:0007669"/>
    <property type="project" value="TreeGrafter"/>
</dbReference>
<evidence type="ECO:0000256" key="4">
    <source>
        <dbReference type="PIRNR" id="PIRNR036492"/>
    </source>
</evidence>
<dbReference type="InterPro" id="IPR016160">
    <property type="entry name" value="Ald_DH_CS_CYS"/>
</dbReference>
<evidence type="ECO:0000256" key="5">
    <source>
        <dbReference type="PIRSR" id="PIRSR036492-1"/>
    </source>
</evidence>